<name>A0ABV2WMS1_9NOCA</name>
<dbReference type="EMBL" id="JBEYBF010000005">
    <property type="protein sequence ID" value="MEU1952174.1"/>
    <property type="molecule type" value="Genomic_DNA"/>
</dbReference>
<proteinExistence type="predicted"/>
<keyword evidence="3" id="KW-1185">Reference proteome</keyword>
<evidence type="ECO:0000256" key="1">
    <source>
        <dbReference type="SAM" id="MobiDB-lite"/>
    </source>
</evidence>
<reference evidence="2 3" key="1">
    <citation type="submission" date="2024-06" db="EMBL/GenBank/DDBJ databases">
        <title>The Natural Products Discovery Center: Release of the First 8490 Sequenced Strains for Exploring Actinobacteria Biosynthetic Diversity.</title>
        <authorList>
            <person name="Kalkreuter E."/>
            <person name="Kautsar S.A."/>
            <person name="Yang D."/>
            <person name="Bader C.D."/>
            <person name="Teijaro C.N."/>
            <person name="Fluegel L."/>
            <person name="Davis C.M."/>
            <person name="Simpson J.R."/>
            <person name="Lauterbach L."/>
            <person name="Steele A.D."/>
            <person name="Gui C."/>
            <person name="Meng S."/>
            <person name="Li G."/>
            <person name="Viehrig K."/>
            <person name="Ye F."/>
            <person name="Su P."/>
            <person name="Kiefer A.F."/>
            <person name="Nichols A."/>
            <person name="Cepeda A.J."/>
            <person name="Yan W."/>
            <person name="Fan B."/>
            <person name="Jiang Y."/>
            <person name="Adhikari A."/>
            <person name="Zheng C.-J."/>
            <person name="Schuster L."/>
            <person name="Cowan T.M."/>
            <person name="Smanski M.J."/>
            <person name="Chevrette M.G."/>
            <person name="De Carvalho L.P.S."/>
            <person name="Shen B."/>
        </authorList>
    </citation>
    <scope>NUCLEOTIDE SEQUENCE [LARGE SCALE GENOMIC DNA]</scope>
    <source>
        <strain evidence="2 3">NPDC019708</strain>
    </source>
</reference>
<organism evidence="2 3">
    <name type="scientific">Nocardia rhamnosiphila</name>
    <dbReference type="NCBI Taxonomy" id="426716"/>
    <lineage>
        <taxon>Bacteria</taxon>
        <taxon>Bacillati</taxon>
        <taxon>Actinomycetota</taxon>
        <taxon>Actinomycetes</taxon>
        <taxon>Mycobacteriales</taxon>
        <taxon>Nocardiaceae</taxon>
        <taxon>Nocardia</taxon>
    </lineage>
</organism>
<dbReference type="Proteomes" id="UP001550628">
    <property type="component" value="Unassembled WGS sequence"/>
</dbReference>
<sequence>MTTARDCADMPHPTERRALVPRAEVLAAFGHLSSTNATIAELDRFADDSISDPYDHARQRSDFGDDTED</sequence>
<gene>
    <name evidence="2" type="ORF">ABZ510_09945</name>
</gene>
<feature type="region of interest" description="Disordered" evidence="1">
    <location>
        <begin position="46"/>
        <end position="69"/>
    </location>
</feature>
<dbReference type="RefSeq" id="WP_356956815.1">
    <property type="nucleotide sequence ID" value="NZ_JBEYBD010000007.1"/>
</dbReference>
<accession>A0ABV2WMS1</accession>
<protein>
    <submittedName>
        <fullName evidence="2">Uncharacterized protein</fullName>
    </submittedName>
</protein>
<evidence type="ECO:0000313" key="3">
    <source>
        <dbReference type="Proteomes" id="UP001550628"/>
    </source>
</evidence>
<comment type="caution">
    <text evidence="2">The sequence shown here is derived from an EMBL/GenBank/DDBJ whole genome shotgun (WGS) entry which is preliminary data.</text>
</comment>
<evidence type="ECO:0000313" key="2">
    <source>
        <dbReference type="EMBL" id="MEU1952174.1"/>
    </source>
</evidence>
<feature type="compositionally biased region" description="Basic and acidic residues" evidence="1">
    <location>
        <begin position="46"/>
        <end position="63"/>
    </location>
</feature>